<dbReference type="GeneID" id="70178193"/>
<keyword evidence="2" id="KW-1133">Transmembrane helix</keyword>
<dbReference type="RefSeq" id="XP_046009791.1">
    <property type="nucleotide sequence ID" value="XM_046148647.1"/>
</dbReference>
<organism evidence="3 4">
    <name type="scientific">Microdochium trichocladiopsis</name>
    <dbReference type="NCBI Taxonomy" id="1682393"/>
    <lineage>
        <taxon>Eukaryota</taxon>
        <taxon>Fungi</taxon>
        <taxon>Dikarya</taxon>
        <taxon>Ascomycota</taxon>
        <taxon>Pezizomycotina</taxon>
        <taxon>Sordariomycetes</taxon>
        <taxon>Xylariomycetidae</taxon>
        <taxon>Xylariales</taxon>
        <taxon>Microdochiaceae</taxon>
        <taxon>Microdochium</taxon>
    </lineage>
</organism>
<evidence type="ECO:0000313" key="3">
    <source>
        <dbReference type="EMBL" id="KAH7026574.1"/>
    </source>
</evidence>
<evidence type="ECO:0000256" key="2">
    <source>
        <dbReference type="SAM" id="Phobius"/>
    </source>
</evidence>
<feature type="compositionally biased region" description="Low complexity" evidence="1">
    <location>
        <begin position="81"/>
        <end position="90"/>
    </location>
</feature>
<accession>A0A9P9BKF4</accession>
<dbReference type="Proteomes" id="UP000756346">
    <property type="component" value="Unassembled WGS sequence"/>
</dbReference>
<keyword evidence="2" id="KW-0812">Transmembrane</keyword>
<evidence type="ECO:0000256" key="1">
    <source>
        <dbReference type="SAM" id="MobiDB-lite"/>
    </source>
</evidence>
<comment type="caution">
    <text evidence="3">The sequence shown here is derived from an EMBL/GenBank/DDBJ whole genome shotgun (WGS) entry which is preliminary data.</text>
</comment>
<keyword evidence="4" id="KW-1185">Reference proteome</keyword>
<dbReference type="EMBL" id="JAGTJQ010000008">
    <property type="protein sequence ID" value="KAH7026574.1"/>
    <property type="molecule type" value="Genomic_DNA"/>
</dbReference>
<evidence type="ECO:0000313" key="4">
    <source>
        <dbReference type="Proteomes" id="UP000756346"/>
    </source>
</evidence>
<feature type="region of interest" description="Disordered" evidence="1">
    <location>
        <begin position="68"/>
        <end position="90"/>
    </location>
</feature>
<protein>
    <submittedName>
        <fullName evidence="3">Uncharacterized protein</fullName>
    </submittedName>
</protein>
<feature type="compositionally biased region" description="Basic and acidic residues" evidence="1">
    <location>
        <begin position="242"/>
        <end position="252"/>
    </location>
</feature>
<keyword evidence="2" id="KW-0472">Membrane</keyword>
<dbReference type="AlphaFoldDB" id="A0A9P9BKF4"/>
<sequence>MSGVQISMDQNLIIILSTVIPGTVVIVAGLTAFLCIRRRRRGTLFNRGITPIGDDEIATWKIGPHSEKEALRPSMPPHHTPTPSTTSFKSPSVIQYTTSARPSFDLTSPVPLLNKKISIDLPQFPGTAVLARAPNARSGLTDETVPGDEPFVDTLKRQPSKLSKRQTSSRASLDQRGRGSRTNSLKNSPDHGKSLDLPRQSSDGSRKGHSRIYSTSSVPPVLSSSECAHFSALSPPPPPSRGRKEDIGRAIG</sequence>
<dbReference type="OrthoDB" id="4120617at2759"/>
<name>A0A9P9BKF4_9PEZI</name>
<proteinExistence type="predicted"/>
<reference evidence="3" key="1">
    <citation type="journal article" date="2021" name="Nat. Commun.">
        <title>Genetic determinants of endophytism in the Arabidopsis root mycobiome.</title>
        <authorList>
            <person name="Mesny F."/>
            <person name="Miyauchi S."/>
            <person name="Thiergart T."/>
            <person name="Pickel B."/>
            <person name="Atanasova L."/>
            <person name="Karlsson M."/>
            <person name="Huettel B."/>
            <person name="Barry K.W."/>
            <person name="Haridas S."/>
            <person name="Chen C."/>
            <person name="Bauer D."/>
            <person name="Andreopoulos W."/>
            <person name="Pangilinan J."/>
            <person name="LaButti K."/>
            <person name="Riley R."/>
            <person name="Lipzen A."/>
            <person name="Clum A."/>
            <person name="Drula E."/>
            <person name="Henrissat B."/>
            <person name="Kohler A."/>
            <person name="Grigoriev I.V."/>
            <person name="Martin F.M."/>
            <person name="Hacquard S."/>
        </authorList>
    </citation>
    <scope>NUCLEOTIDE SEQUENCE</scope>
    <source>
        <strain evidence="3">MPI-CAGE-CH-0230</strain>
    </source>
</reference>
<feature type="transmembrane region" description="Helical" evidence="2">
    <location>
        <begin position="12"/>
        <end position="36"/>
    </location>
</feature>
<feature type="compositionally biased region" description="Low complexity" evidence="1">
    <location>
        <begin position="214"/>
        <end position="225"/>
    </location>
</feature>
<gene>
    <name evidence="3" type="ORF">B0I36DRAFT_160183</name>
</gene>
<feature type="region of interest" description="Disordered" evidence="1">
    <location>
        <begin position="138"/>
        <end position="252"/>
    </location>
</feature>